<proteinExistence type="predicted"/>
<sequence>MDNKTGSNENNIDYYNNFIIFNFYHLNRAFLTTVIFIWSVYFVLSRPAQTQQPPVIKCIIISSRGIGITLLFISMALEIIAELIAFGNSNFNTSTNILTGTPLIATLILWNSALALKSVALFIALTRYAPLTKTLSKEPIMPKFQYSCCNCFNLISGLIVYPVLYAVIIISISRWETALAMSQLFFLFQLIIAEIMFIILNKRMSMALDEGLLVGRNAILQVRKLRSRNWFIIVFIFMEICSISVYTVDYFTKNVIRTNFAATVFLFGIMSISSALLFGAIALILCPVSPHSRFSCEGTTTNSTITYHVANHSHSLNNINNFPNYVTDKEREENNNHVSHSQPSTSTRGFTSFRLKNYFQKYNHSEPLSFIFPKRSSQITLDQNQINKDNPEDHSCASSINDKSNKRFSTNSAIIINKIIVHKQESSENPQEIKPLESVILAS</sequence>
<dbReference type="Proteomes" id="UP000789860">
    <property type="component" value="Unassembled WGS sequence"/>
</dbReference>
<protein>
    <submittedName>
        <fullName evidence="1">10655_t:CDS:1</fullName>
    </submittedName>
</protein>
<reference evidence="1" key="1">
    <citation type="submission" date="2021-06" db="EMBL/GenBank/DDBJ databases">
        <authorList>
            <person name="Kallberg Y."/>
            <person name="Tangrot J."/>
            <person name="Rosling A."/>
        </authorList>
    </citation>
    <scope>NUCLEOTIDE SEQUENCE</scope>
    <source>
        <strain evidence="1">AU212A</strain>
    </source>
</reference>
<gene>
    <name evidence="1" type="ORF">SCALOS_LOCUS1701</name>
</gene>
<evidence type="ECO:0000313" key="1">
    <source>
        <dbReference type="EMBL" id="CAG8463142.1"/>
    </source>
</evidence>
<organism evidence="1 2">
    <name type="scientific">Scutellospora calospora</name>
    <dbReference type="NCBI Taxonomy" id="85575"/>
    <lineage>
        <taxon>Eukaryota</taxon>
        <taxon>Fungi</taxon>
        <taxon>Fungi incertae sedis</taxon>
        <taxon>Mucoromycota</taxon>
        <taxon>Glomeromycotina</taxon>
        <taxon>Glomeromycetes</taxon>
        <taxon>Diversisporales</taxon>
        <taxon>Gigasporaceae</taxon>
        <taxon>Scutellospora</taxon>
    </lineage>
</organism>
<comment type="caution">
    <text evidence="1">The sequence shown here is derived from an EMBL/GenBank/DDBJ whole genome shotgun (WGS) entry which is preliminary data.</text>
</comment>
<keyword evidence="2" id="KW-1185">Reference proteome</keyword>
<evidence type="ECO:0000313" key="2">
    <source>
        <dbReference type="Proteomes" id="UP000789860"/>
    </source>
</evidence>
<dbReference type="EMBL" id="CAJVPM010001259">
    <property type="protein sequence ID" value="CAG8463142.1"/>
    <property type="molecule type" value="Genomic_DNA"/>
</dbReference>
<accession>A0ACA9KAN4</accession>
<name>A0ACA9KAN4_9GLOM</name>